<keyword evidence="2" id="KW-0934">Plastid</keyword>
<feature type="region of interest" description="Disordered" evidence="1">
    <location>
        <begin position="112"/>
        <end position="136"/>
    </location>
</feature>
<reference evidence="2" key="1">
    <citation type="journal article" date="2018" name="Am. J. Bot.">
        <title>Organellar phylogenomics inform systematics in the green algal family Hydrodictyaceae (Chlorophyceae) and provide clues to the complex evolutionary history of plastid genomes in the green algal tree of life.</title>
        <authorList>
            <person name="McManus H.A."/>
            <person name="Fucikova K."/>
            <person name="Lewis P.O."/>
            <person name="Lewis L.A."/>
            <person name="Karol K.G."/>
        </authorList>
    </citation>
    <scope>NUCLEOTIDE SEQUENCE</scope>
</reference>
<geneLocation type="chloroplast" evidence="2"/>
<keyword evidence="2" id="KW-0150">Chloroplast</keyword>
<sequence length="136" mass="15114">MRAEGSERSLRGASTEKPSLRFGIAEAHRRILVLQLFGSFGSFDFGSLRFGASASFASAEPMRRRATKEPMRRADAFTSSLLFRSASFASFGSHWCSLREGFFHFGGADAKTRDQSEAKVAEVKKQKKPKKEEAKN</sequence>
<evidence type="ECO:0000256" key="1">
    <source>
        <dbReference type="SAM" id="MobiDB-lite"/>
    </source>
</evidence>
<evidence type="ECO:0000313" key="2">
    <source>
        <dbReference type="EMBL" id="AWI68546.1"/>
    </source>
</evidence>
<dbReference type="EMBL" id="MF276981">
    <property type="protein sequence ID" value="AWI68546.1"/>
    <property type="molecule type" value="Genomic_DNA"/>
</dbReference>
<name>A0A2U8GIR8_PEDDU</name>
<dbReference type="AlphaFoldDB" id="A0A2U8GIR8"/>
<accession>A0A2U8GIR8</accession>
<proteinExistence type="predicted"/>
<protein>
    <submittedName>
        <fullName evidence="2">Uncharacterized protein</fullName>
    </submittedName>
</protein>
<organism evidence="2">
    <name type="scientific">Pediastrum duplex</name>
    <name type="common">Green alga</name>
    <dbReference type="NCBI Taxonomy" id="3105"/>
    <lineage>
        <taxon>Eukaryota</taxon>
        <taxon>Viridiplantae</taxon>
        <taxon>Chlorophyta</taxon>
        <taxon>core chlorophytes</taxon>
        <taxon>Chlorophyceae</taxon>
        <taxon>CS clade</taxon>
        <taxon>Sphaeropleales</taxon>
        <taxon>Hydrodictyaceae</taxon>
        <taxon>Pediastrum</taxon>
    </lineage>
</organism>